<accession>A0ABV8FIB0</accession>
<dbReference type="RefSeq" id="WP_378531395.1">
    <property type="nucleotide sequence ID" value="NZ_JBHSBH010000005.1"/>
</dbReference>
<dbReference type="Pfam" id="PF05685">
    <property type="entry name" value="Uma2"/>
    <property type="match status" value="1"/>
</dbReference>
<dbReference type="Gene3D" id="3.90.1570.10">
    <property type="entry name" value="tt1808, chain A"/>
    <property type="match status" value="1"/>
</dbReference>
<evidence type="ECO:0000313" key="2">
    <source>
        <dbReference type="EMBL" id="MFC3995857.1"/>
    </source>
</evidence>
<keyword evidence="2" id="KW-0540">Nuclease</keyword>
<gene>
    <name evidence="2" type="ORF">ACFOVU_08030</name>
</gene>
<protein>
    <submittedName>
        <fullName evidence="2">Uma2 family endonuclease</fullName>
    </submittedName>
</protein>
<evidence type="ECO:0000313" key="3">
    <source>
        <dbReference type="Proteomes" id="UP001595847"/>
    </source>
</evidence>
<keyword evidence="3" id="KW-1185">Reference proteome</keyword>
<dbReference type="CDD" id="cd06260">
    <property type="entry name" value="DUF820-like"/>
    <property type="match status" value="1"/>
</dbReference>
<sequence length="197" mass="22399">MSIGRTTPHQRLLTVDDLERMPDDGNRYELVDGRLDVSPSPATRHTLIQNLLVTHIGLTAIRQGYVALTDPGITFNADRTHHRRPDVAVVRTQDIEHPNLTRPPVLAVEVVSPSSTHRDYWIKRREYADFGIESYWIISPSPDKTGLLELRLEDGEYHEVTQVYGEEVFETDTPFPIKLVPQWLVADGAWTEHIGGE</sequence>
<dbReference type="EMBL" id="JBHSBH010000005">
    <property type="protein sequence ID" value="MFC3995857.1"/>
    <property type="molecule type" value="Genomic_DNA"/>
</dbReference>
<dbReference type="PANTHER" id="PTHR34107:SF4">
    <property type="entry name" value="SLL1222 PROTEIN"/>
    <property type="match status" value="1"/>
</dbReference>
<dbReference type="Proteomes" id="UP001595847">
    <property type="component" value="Unassembled WGS sequence"/>
</dbReference>
<dbReference type="PANTHER" id="PTHR34107">
    <property type="entry name" value="SLL0198 PROTEIN-RELATED"/>
    <property type="match status" value="1"/>
</dbReference>
<dbReference type="InterPro" id="IPR008538">
    <property type="entry name" value="Uma2"/>
</dbReference>
<evidence type="ECO:0000259" key="1">
    <source>
        <dbReference type="Pfam" id="PF05685"/>
    </source>
</evidence>
<dbReference type="InterPro" id="IPR012296">
    <property type="entry name" value="Nuclease_put_TT1808"/>
</dbReference>
<organism evidence="2 3">
    <name type="scientific">Nocardiopsis sediminis</name>
    <dbReference type="NCBI Taxonomy" id="1778267"/>
    <lineage>
        <taxon>Bacteria</taxon>
        <taxon>Bacillati</taxon>
        <taxon>Actinomycetota</taxon>
        <taxon>Actinomycetes</taxon>
        <taxon>Streptosporangiales</taxon>
        <taxon>Nocardiopsidaceae</taxon>
        <taxon>Nocardiopsis</taxon>
    </lineage>
</organism>
<keyword evidence="2" id="KW-0378">Hydrolase</keyword>
<proteinExistence type="predicted"/>
<comment type="caution">
    <text evidence="2">The sequence shown here is derived from an EMBL/GenBank/DDBJ whole genome shotgun (WGS) entry which is preliminary data.</text>
</comment>
<keyword evidence="2" id="KW-0255">Endonuclease</keyword>
<name>A0ABV8FIB0_9ACTN</name>
<feature type="domain" description="Putative restriction endonuclease" evidence="1">
    <location>
        <begin position="16"/>
        <end position="176"/>
    </location>
</feature>
<dbReference type="GO" id="GO:0004519">
    <property type="term" value="F:endonuclease activity"/>
    <property type="evidence" value="ECO:0007669"/>
    <property type="project" value="UniProtKB-KW"/>
</dbReference>
<reference evidence="3" key="1">
    <citation type="journal article" date="2019" name="Int. J. Syst. Evol. Microbiol.">
        <title>The Global Catalogue of Microorganisms (GCM) 10K type strain sequencing project: providing services to taxonomists for standard genome sequencing and annotation.</title>
        <authorList>
            <consortium name="The Broad Institute Genomics Platform"/>
            <consortium name="The Broad Institute Genome Sequencing Center for Infectious Disease"/>
            <person name="Wu L."/>
            <person name="Ma J."/>
        </authorList>
    </citation>
    <scope>NUCLEOTIDE SEQUENCE [LARGE SCALE GENOMIC DNA]</scope>
    <source>
        <strain evidence="3">TBRC 1826</strain>
    </source>
</reference>
<dbReference type="SUPFAM" id="SSF52980">
    <property type="entry name" value="Restriction endonuclease-like"/>
    <property type="match status" value="1"/>
</dbReference>
<dbReference type="InterPro" id="IPR011335">
    <property type="entry name" value="Restrct_endonuc-II-like"/>
</dbReference>